<dbReference type="PANTHER" id="PTHR14614:SF147">
    <property type="entry name" value="S-ADENOSYLMETHIONINE-DEPENDENT METHYLTRANSFERASE OF THE SEVEN BETA-STRAND FAMILY"/>
    <property type="match status" value="1"/>
</dbReference>
<evidence type="ECO:0000313" key="1">
    <source>
        <dbReference type="EMBL" id="CCM05316.1"/>
    </source>
</evidence>
<keyword evidence="2" id="KW-1185">Reference proteome</keyword>
<dbReference type="EMBL" id="HE797185">
    <property type="protein sequence ID" value="CCM05316.1"/>
    <property type="molecule type" value="Genomic_DNA"/>
</dbReference>
<dbReference type="SUPFAM" id="SSF53335">
    <property type="entry name" value="S-adenosyl-L-methionine-dependent methyltransferases"/>
    <property type="match status" value="1"/>
</dbReference>
<accession>J4IBV4</accession>
<dbReference type="PANTHER" id="PTHR14614">
    <property type="entry name" value="HEPATOCELLULAR CARCINOMA-ASSOCIATED ANTIGEN"/>
    <property type="match status" value="1"/>
</dbReference>
<dbReference type="InParanoid" id="J4IBV4"/>
<evidence type="ECO:0000313" key="2">
    <source>
        <dbReference type="Proteomes" id="UP000006352"/>
    </source>
</evidence>
<dbReference type="InterPro" id="IPR019410">
    <property type="entry name" value="Methyltransf_16"/>
</dbReference>
<dbReference type="AlphaFoldDB" id="J4IBV4"/>
<dbReference type="Gene3D" id="3.40.50.150">
    <property type="entry name" value="Vaccinia Virus protein VP39"/>
    <property type="match status" value="1"/>
</dbReference>
<evidence type="ECO:0008006" key="3">
    <source>
        <dbReference type="Google" id="ProtNLM"/>
    </source>
</evidence>
<dbReference type="RefSeq" id="XP_012184599.1">
    <property type="nucleotide sequence ID" value="XM_012329209.1"/>
</dbReference>
<dbReference type="Proteomes" id="UP000006352">
    <property type="component" value="Unassembled WGS sequence"/>
</dbReference>
<dbReference type="GeneID" id="24100227"/>
<gene>
    <name evidence="1" type="ORF">FIBRA_07530</name>
</gene>
<dbReference type="Pfam" id="PF10294">
    <property type="entry name" value="Methyltransf_16"/>
    <property type="match status" value="1"/>
</dbReference>
<dbReference type="GO" id="GO:0008757">
    <property type="term" value="F:S-adenosylmethionine-dependent methyltransferase activity"/>
    <property type="evidence" value="ECO:0007669"/>
    <property type="project" value="UniProtKB-ARBA"/>
</dbReference>
<reference evidence="1 2" key="1">
    <citation type="journal article" date="2012" name="Appl. Environ. Microbiol.">
        <title>Short-read sequencing for genomic analysis of the brown rot fungus Fibroporia radiculosa.</title>
        <authorList>
            <person name="Tang J.D."/>
            <person name="Perkins A.D."/>
            <person name="Sonstegard T.S."/>
            <person name="Schroeder S.G."/>
            <person name="Burgess S.C."/>
            <person name="Diehl S.V."/>
        </authorList>
    </citation>
    <scope>NUCLEOTIDE SEQUENCE [LARGE SCALE GENOMIC DNA]</scope>
    <source>
        <strain evidence="1 2">TFFH 294</strain>
    </source>
</reference>
<proteinExistence type="predicted"/>
<dbReference type="STRING" id="599839.J4IBV4"/>
<sequence>MTVLAPAAPTAYLPPIGRVQYHTLAELSKALRYLRLIYNPEVRGTRRINRKQTSKGSASCTSTFPSYTTEPNTELDALRADTFERAYAIRWLTAFVAQAYARSAEDPDGEATAGFNALIHDAASLLAICAGTASAGTLTRMFRFPTAWGSAGTQIEVQVTDIPLENQDYGSVGAQTWGSACILAEALAEDPGQFELEGHGGGLRVLELGAGTGLVSLVLAKLLGTRADASGASVVATDFHPSILANLRNNVAANSSSSSSPVSIDVHFLDWAQFSPSGSEARLASSLPVLKAPFNEPFDLILGADIIYEPEHAQWIKNCVEALLRRPDTTSGPRARFDLVIPLRPTHVLECNAIEEIFPSADTVRKQESLSISPVLAIVEKETILCEASRDVQSRYSATEEVEYVHYTIGWCL</sequence>
<dbReference type="CDD" id="cd02440">
    <property type="entry name" value="AdoMet_MTases"/>
    <property type="match status" value="1"/>
</dbReference>
<dbReference type="OrthoDB" id="433955at2759"/>
<name>J4IBV4_9APHY</name>
<organism evidence="1 2">
    <name type="scientific">Fibroporia radiculosa</name>
    <dbReference type="NCBI Taxonomy" id="599839"/>
    <lineage>
        <taxon>Eukaryota</taxon>
        <taxon>Fungi</taxon>
        <taxon>Dikarya</taxon>
        <taxon>Basidiomycota</taxon>
        <taxon>Agaricomycotina</taxon>
        <taxon>Agaricomycetes</taxon>
        <taxon>Polyporales</taxon>
        <taxon>Fibroporiaceae</taxon>
        <taxon>Fibroporia</taxon>
    </lineage>
</organism>
<dbReference type="InterPro" id="IPR029063">
    <property type="entry name" value="SAM-dependent_MTases_sf"/>
</dbReference>
<dbReference type="FunCoup" id="J4IBV4">
    <property type="interactions" value="26"/>
</dbReference>
<dbReference type="HOGENOM" id="CLU_030437_1_0_1"/>
<protein>
    <recommendedName>
        <fullName evidence="3">FAM86 N-terminal domain-containing protein</fullName>
    </recommendedName>
</protein>